<evidence type="ECO:0000256" key="6">
    <source>
        <dbReference type="ARBA" id="ARBA00022980"/>
    </source>
</evidence>
<keyword evidence="6 9" id="KW-0689">Ribosomal protein</keyword>
<dbReference type="CDD" id="cd00364">
    <property type="entry name" value="Ribosomal_uS17"/>
    <property type="match status" value="1"/>
</dbReference>
<comment type="subcellular location">
    <subcellularLocation>
        <location evidence="9">Plastid</location>
        <location evidence="9">Chloroplast</location>
    </subcellularLocation>
</comment>
<evidence type="ECO:0000313" key="11">
    <source>
        <dbReference type="EMBL" id="SCW21392.1"/>
    </source>
</evidence>
<dbReference type="PANTHER" id="PTHR10744">
    <property type="entry name" value="40S RIBOSOMAL PROTEIN S11 FAMILY MEMBER"/>
    <property type="match status" value="1"/>
</dbReference>
<comment type="function">
    <text evidence="1 9">One of the primary rRNA binding proteins, it binds specifically to the 5'-end of 16S ribosomal RNA.</text>
</comment>
<reference evidence="11" key="1">
    <citation type="submission" date="2016-10" db="EMBL/GenBank/DDBJ databases">
        <title>Chloroplast genomes as a tool to resolve red algal phylogenies: a case study in the Nemaliales.</title>
        <authorList>
            <person name="Costa J.F."/>
            <person name="Lin S.M."/>
            <person name="Macaya E.C."/>
            <person name="Fernandez-Garcia C."/>
            <person name="Verbruggen H."/>
        </authorList>
    </citation>
    <scope>NUCLEOTIDE SEQUENCE</scope>
    <source>
        <strain evidence="11">J.0258</strain>
    </source>
</reference>
<keyword evidence="7 9" id="KW-0687">Ribonucleoprotein</keyword>
<evidence type="ECO:0000256" key="7">
    <source>
        <dbReference type="ARBA" id="ARBA00023274"/>
    </source>
</evidence>
<dbReference type="EMBL" id="LT622863">
    <property type="protein sequence ID" value="SCW21392.1"/>
    <property type="molecule type" value="Genomic_DNA"/>
</dbReference>
<evidence type="ECO:0000256" key="1">
    <source>
        <dbReference type="ARBA" id="ARBA00002932"/>
    </source>
</evidence>
<dbReference type="SUPFAM" id="SSF50249">
    <property type="entry name" value="Nucleic acid-binding proteins"/>
    <property type="match status" value="1"/>
</dbReference>
<dbReference type="HAMAP" id="MF_01345_B">
    <property type="entry name" value="Ribosomal_uS17_B"/>
    <property type="match status" value="1"/>
</dbReference>
<dbReference type="RefSeq" id="YP_009313138.1">
    <property type="nucleotide sequence ID" value="NC_031655.1"/>
</dbReference>
<dbReference type="Pfam" id="PF00366">
    <property type="entry name" value="Ribosomal_S17"/>
    <property type="match status" value="1"/>
</dbReference>
<dbReference type="InterPro" id="IPR019984">
    <property type="entry name" value="Ribosomal_uS17_bact/chlr"/>
</dbReference>
<accession>A0A1G4NRU6</accession>
<gene>
    <name evidence="9 11" type="primary">rps17</name>
    <name evidence="11" type="ORF">BQ776_170</name>
</gene>
<evidence type="ECO:0000256" key="9">
    <source>
        <dbReference type="HAMAP-Rule" id="MF_01345"/>
    </source>
</evidence>
<evidence type="ECO:0000256" key="4">
    <source>
        <dbReference type="ARBA" id="ARBA00022730"/>
    </source>
</evidence>
<dbReference type="GeneID" id="30000028"/>
<keyword evidence="5 9" id="KW-0694">RNA-binding</keyword>
<organism evidence="11">
    <name type="scientific">Dermonema virens</name>
    <dbReference type="NCBI Taxonomy" id="1077399"/>
    <lineage>
        <taxon>Eukaryota</taxon>
        <taxon>Rhodophyta</taxon>
        <taxon>Florideophyceae</taxon>
        <taxon>Nemaliophycidae</taxon>
        <taxon>Nemaliales</taxon>
        <taxon>Liagoraceae</taxon>
        <taxon>Dermonema</taxon>
    </lineage>
</organism>
<keyword evidence="11" id="KW-0934">Plastid</keyword>
<sequence>MPIKEKTGIVISNKMSKTVTVAVKSTIPHKKYGKILARTKKYKVHDEENSCQIGDIIKIRETRPLSKTKCWCLIKKVGQIQNI</sequence>
<geneLocation type="chloroplast" evidence="11"/>
<dbReference type="PRINTS" id="PR00973">
    <property type="entry name" value="RIBOSOMALS17"/>
</dbReference>
<dbReference type="InterPro" id="IPR012340">
    <property type="entry name" value="NA-bd_OB-fold"/>
</dbReference>
<dbReference type="AlphaFoldDB" id="A0A1G4NRU6"/>
<dbReference type="InterPro" id="IPR000266">
    <property type="entry name" value="Ribosomal_uS17"/>
</dbReference>
<dbReference type="NCBIfam" id="TIGR03635">
    <property type="entry name" value="uS17_bact"/>
    <property type="match status" value="1"/>
</dbReference>
<dbReference type="GO" id="GO:0003735">
    <property type="term" value="F:structural constituent of ribosome"/>
    <property type="evidence" value="ECO:0007669"/>
    <property type="project" value="InterPro"/>
</dbReference>
<keyword evidence="11" id="KW-0150">Chloroplast</keyword>
<name>A0A1G4NRU6_9FLOR</name>
<evidence type="ECO:0000256" key="2">
    <source>
        <dbReference type="ARBA" id="ARBA00010254"/>
    </source>
</evidence>
<evidence type="ECO:0000256" key="8">
    <source>
        <dbReference type="ARBA" id="ARBA00035251"/>
    </source>
</evidence>
<evidence type="ECO:0000256" key="5">
    <source>
        <dbReference type="ARBA" id="ARBA00022884"/>
    </source>
</evidence>
<dbReference type="GO" id="GO:0019843">
    <property type="term" value="F:rRNA binding"/>
    <property type="evidence" value="ECO:0007669"/>
    <property type="project" value="UniProtKB-UniRule"/>
</dbReference>
<dbReference type="GO" id="GO:0006412">
    <property type="term" value="P:translation"/>
    <property type="evidence" value="ECO:0007669"/>
    <property type="project" value="UniProtKB-UniRule"/>
</dbReference>
<dbReference type="PANTHER" id="PTHR10744:SF1">
    <property type="entry name" value="SMALL RIBOSOMAL SUBUNIT PROTEIN US17M"/>
    <property type="match status" value="1"/>
</dbReference>
<comment type="subunit">
    <text evidence="3 9">Part of the 30S ribosomal subunit.</text>
</comment>
<dbReference type="InterPro" id="IPR019979">
    <property type="entry name" value="Ribosomal_uS17_CS"/>
</dbReference>
<dbReference type="Gene3D" id="2.40.50.140">
    <property type="entry name" value="Nucleic acid-binding proteins"/>
    <property type="match status" value="1"/>
</dbReference>
<dbReference type="GO" id="GO:0022627">
    <property type="term" value="C:cytosolic small ribosomal subunit"/>
    <property type="evidence" value="ECO:0007669"/>
    <property type="project" value="TreeGrafter"/>
</dbReference>
<dbReference type="PROSITE" id="PS00056">
    <property type="entry name" value="RIBOSOMAL_S17"/>
    <property type="match status" value="1"/>
</dbReference>
<dbReference type="GO" id="GO:0009507">
    <property type="term" value="C:chloroplast"/>
    <property type="evidence" value="ECO:0007669"/>
    <property type="project" value="UniProtKB-SubCell"/>
</dbReference>
<dbReference type="NCBIfam" id="NF004123">
    <property type="entry name" value="PRK05610.1"/>
    <property type="match status" value="1"/>
</dbReference>
<keyword evidence="4 9" id="KW-0699">rRNA-binding</keyword>
<evidence type="ECO:0000256" key="10">
    <source>
        <dbReference type="RuleBase" id="RU003872"/>
    </source>
</evidence>
<evidence type="ECO:0000256" key="3">
    <source>
        <dbReference type="ARBA" id="ARBA00011458"/>
    </source>
</evidence>
<comment type="similarity">
    <text evidence="2 9 10">Belongs to the universal ribosomal protein uS17 family.</text>
</comment>
<reference evidence="11" key="2">
    <citation type="submission" date="2016-10" db="EMBL/GenBank/DDBJ databases">
        <authorList>
            <person name="de Groot N.N."/>
        </authorList>
    </citation>
    <scope>NUCLEOTIDE SEQUENCE</scope>
    <source>
        <strain evidence="11">J.0258</strain>
    </source>
</reference>
<proteinExistence type="inferred from homology"/>
<protein>
    <recommendedName>
        <fullName evidence="8 9">Small ribosomal subunit protein uS17c</fullName>
    </recommendedName>
</protein>